<name>A0A4Y2EKD3_ARAVE</name>
<reference evidence="1 2" key="1">
    <citation type="journal article" date="2019" name="Sci. Rep.">
        <title>Orb-weaving spider Araneus ventricosus genome elucidates the spidroin gene catalogue.</title>
        <authorList>
            <person name="Kono N."/>
            <person name="Nakamura H."/>
            <person name="Ohtoshi R."/>
            <person name="Moran D.A.P."/>
            <person name="Shinohara A."/>
            <person name="Yoshida Y."/>
            <person name="Fujiwara M."/>
            <person name="Mori M."/>
            <person name="Tomita M."/>
            <person name="Arakawa K."/>
        </authorList>
    </citation>
    <scope>NUCLEOTIDE SEQUENCE [LARGE SCALE GENOMIC DNA]</scope>
</reference>
<proteinExistence type="predicted"/>
<protein>
    <submittedName>
        <fullName evidence="1">Uncharacterized protein</fullName>
    </submittedName>
</protein>
<dbReference type="Proteomes" id="UP000499080">
    <property type="component" value="Unassembled WGS sequence"/>
</dbReference>
<dbReference type="EMBL" id="BGPR01000610">
    <property type="protein sequence ID" value="GBM28405.1"/>
    <property type="molecule type" value="Genomic_DNA"/>
</dbReference>
<gene>
    <name evidence="1" type="ORF">AVEN_262163_1</name>
</gene>
<dbReference type="AlphaFoldDB" id="A0A4Y2EKD3"/>
<organism evidence="1 2">
    <name type="scientific">Araneus ventricosus</name>
    <name type="common">Orbweaver spider</name>
    <name type="synonym">Epeira ventricosa</name>
    <dbReference type="NCBI Taxonomy" id="182803"/>
    <lineage>
        <taxon>Eukaryota</taxon>
        <taxon>Metazoa</taxon>
        <taxon>Ecdysozoa</taxon>
        <taxon>Arthropoda</taxon>
        <taxon>Chelicerata</taxon>
        <taxon>Arachnida</taxon>
        <taxon>Araneae</taxon>
        <taxon>Araneomorphae</taxon>
        <taxon>Entelegynae</taxon>
        <taxon>Araneoidea</taxon>
        <taxon>Araneidae</taxon>
        <taxon>Araneus</taxon>
    </lineage>
</organism>
<evidence type="ECO:0000313" key="1">
    <source>
        <dbReference type="EMBL" id="GBM28405.1"/>
    </source>
</evidence>
<sequence length="92" mass="10320">MGVSQERLKVQPLVGITLFANNPGEKNVIISFPHCVPCSLPLGGQPQGLCHFNCSPVRGINLAYRKRYRKLNYRRSRKNEVKLPELTDGDGK</sequence>
<comment type="caution">
    <text evidence="1">The sequence shown here is derived from an EMBL/GenBank/DDBJ whole genome shotgun (WGS) entry which is preliminary data.</text>
</comment>
<evidence type="ECO:0000313" key="2">
    <source>
        <dbReference type="Proteomes" id="UP000499080"/>
    </source>
</evidence>
<accession>A0A4Y2EKD3</accession>
<keyword evidence="2" id="KW-1185">Reference proteome</keyword>